<dbReference type="SMART" id="SM00220">
    <property type="entry name" value="S_TKc"/>
    <property type="match status" value="1"/>
</dbReference>
<dbReference type="Proteomes" id="UP000751190">
    <property type="component" value="Unassembled WGS sequence"/>
</dbReference>
<accession>A0A8J5XM26</accession>
<protein>
    <recommendedName>
        <fullName evidence="4">Protein kinase domain-containing protein</fullName>
    </recommendedName>
</protein>
<evidence type="ECO:0000256" key="1">
    <source>
        <dbReference type="ARBA" id="ARBA00022741"/>
    </source>
</evidence>
<evidence type="ECO:0000256" key="2">
    <source>
        <dbReference type="ARBA" id="ARBA00022840"/>
    </source>
</evidence>
<evidence type="ECO:0000313" key="6">
    <source>
        <dbReference type="Proteomes" id="UP000751190"/>
    </source>
</evidence>
<comment type="caution">
    <text evidence="5">The sequence shown here is derived from an EMBL/GenBank/DDBJ whole genome shotgun (WGS) entry which is preliminary data.</text>
</comment>
<dbReference type="PANTHER" id="PTHR24346">
    <property type="entry name" value="MAP/MICROTUBULE AFFINITY-REGULATING KINASE"/>
    <property type="match status" value="1"/>
</dbReference>
<dbReference type="InterPro" id="IPR000719">
    <property type="entry name" value="Prot_kinase_dom"/>
</dbReference>
<dbReference type="Gene3D" id="1.10.510.10">
    <property type="entry name" value="Transferase(Phosphotransferase) domain 1"/>
    <property type="match status" value="1"/>
</dbReference>
<keyword evidence="1" id="KW-0547">Nucleotide-binding</keyword>
<feature type="domain" description="Protein kinase" evidence="4">
    <location>
        <begin position="134"/>
        <end position="421"/>
    </location>
</feature>
<dbReference type="GO" id="GO:0005524">
    <property type="term" value="F:ATP binding"/>
    <property type="evidence" value="ECO:0007669"/>
    <property type="project" value="UniProtKB-KW"/>
</dbReference>
<evidence type="ECO:0000259" key="4">
    <source>
        <dbReference type="PROSITE" id="PS50011"/>
    </source>
</evidence>
<dbReference type="PROSITE" id="PS50011">
    <property type="entry name" value="PROTEIN_KINASE_DOM"/>
    <property type="match status" value="1"/>
</dbReference>
<feature type="compositionally biased region" description="Polar residues" evidence="3">
    <location>
        <begin position="508"/>
        <end position="521"/>
    </location>
</feature>
<feature type="region of interest" description="Disordered" evidence="3">
    <location>
        <begin position="507"/>
        <end position="539"/>
    </location>
</feature>
<keyword evidence="2" id="KW-0067">ATP-binding</keyword>
<evidence type="ECO:0000256" key="3">
    <source>
        <dbReference type="SAM" id="MobiDB-lite"/>
    </source>
</evidence>
<proteinExistence type="predicted"/>
<dbReference type="GO" id="GO:0004674">
    <property type="term" value="F:protein serine/threonine kinase activity"/>
    <property type="evidence" value="ECO:0007669"/>
    <property type="project" value="TreeGrafter"/>
</dbReference>
<name>A0A8J5XM26_DIALT</name>
<dbReference type="InterPro" id="IPR011009">
    <property type="entry name" value="Kinase-like_dom_sf"/>
</dbReference>
<feature type="region of interest" description="Disordered" evidence="3">
    <location>
        <begin position="1"/>
        <end position="29"/>
    </location>
</feature>
<keyword evidence="6" id="KW-1185">Reference proteome</keyword>
<dbReference type="OrthoDB" id="193931at2759"/>
<dbReference type="Pfam" id="PF00069">
    <property type="entry name" value="Pkinase"/>
    <property type="match status" value="2"/>
</dbReference>
<feature type="region of interest" description="Disordered" evidence="3">
    <location>
        <begin position="422"/>
        <end position="460"/>
    </location>
</feature>
<evidence type="ECO:0000313" key="5">
    <source>
        <dbReference type="EMBL" id="KAG8466542.1"/>
    </source>
</evidence>
<dbReference type="SUPFAM" id="SSF56112">
    <property type="entry name" value="Protein kinase-like (PK-like)"/>
    <property type="match status" value="1"/>
</dbReference>
<dbReference type="GO" id="GO:0035556">
    <property type="term" value="P:intracellular signal transduction"/>
    <property type="evidence" value="ECO:0007669"/>
    <property type="project" value="TreeGrafter"/>
</dbReference>
<dbReference type="EMBL" id="JAGTXO010000007">
    <property type="protein sequence ID" value="KAG8466542.1"/>
    <property type="molecule type" value="Genomic_DNA"/>
</dbReference>
<dbReference type="PANTHER" id="PTHR24346:SF30">
    <property type="entry name" value="MATERNAL EMBRYONIC LEUCINE ZIPPER KINASE"/>
    <property type="match status" value="1"/>
</dbReference>
<feature type="region of interest" description="Disordered" evidence="3">
    <location>
        <begin position="41"/>
        <end position="64"/>
    </location>
</feature>
<reference evidence="5" key="1">
    <citation type="submission" date="2021-05" db="EMBL/GenBank/DDBJ databases">
        <title>The genome of the haptophyte Pavlova lutheri (Diacronema luteri, Pavlovales) - a model for lipid biosynthesis in eukaryotic algae.</title>
        <authorList>
            <person name="Hulatt C.J."/>
            <person name="Posewitz M.C."/>
        </authorList>
    </citation>
    <scope>NUCLEOTIDE SEQUENCE</scope>
    <source>
        <strain evidence="5">NIVA-4/92</strain>
    </source>
</reference>
<dbReference type="GO" id="GO:0005737">
    <property type="term" value="C:cytoplasm"/>
    <property type="evidence" value="ECO:0007669"/>
    <property type="project" value="TreeGrafter"/>
</dbReference>
<organism evidence="5 6">
    <name type="scientific">Diacronema lutheri</name>
    <name type="common">Unicellular marine alga</name>
    <name type="synonym">Monochrysis lutheri</name>
    <dbReference type="NCBI Taxonomy" id="2081491"/>
    <lineage>
        <taxon>Eukaryota</taxon>
        <taxon>Haptista</taxon>
        <taxon>Haptophyta</taxon>
        <taxon>Pavlovophyceae</taxon>
        <taxon>Pavlovales</taxon>
        <taxon>Pavlovaceae</taxon>
        <taxon>Diacronema</taxon>
    </lineage>
</organism>
<sequence>MRAAGGRGRKVGLHRAYGLPRGTPHEASYGKLHREPLAPKTAAAAGGAGFASRDDAPALGDTGAPCEPRAAAHAPLRHIVARAPETCHPRASTAALALARPRAIAACAAPAAAAGQRGAGCSLGGSSADAPTGLDLQALIDEGAHAKVYRARYGTLGECAAKVLSKRTMSAAEQAWVRAEVAVHRRLLHPHIVALHTAFETPRDITLVLALCRGGSLRELMDETVQSGRSLPEALCRHYFRQLVGALHYCHRHGVVHRDIKLDNLAFADGARETLMLLDFGFAAQTNRLRGFVGSPHFAAPEVHAARRVAARAGAGAGTGDAARARQPRVPAAATAAAGGTYAGTPTDVWSAGVVLFALLSNSLPFCGDEGSEDLSRAIITGTWGARPRCDDAGLDLLNALLRVDPLKRASLDDVCEHPWTLHGGRDAGRDVPAAQPSVSGARRDDASARASPGEPPCLVMESGAQAASAAHGAAAALVQPVPCASAPEVASCAPPAADLLPAVAPSTADQAPASSPNSASERPLSPPGSPGLVSAPARAGSRTHGVSVSLCNDLIPWRGFNDVVD</sequence>
<dbReference type="AlphaFoldDB" id="A0A8J5XM26"/>
<gene>
    <name evidence="5" type="ORF">KFE25_007921</name>
</gene>